<evidence type="ECO:0000256" key="3">
    <source>
        <dbReference type="SAM" id="MobiDB-lite"/>
    </source>
</evidence>
<comment type="subcellular location">
    <subcellularLocation>
        <location evidence="1">Membrane</location>
    </subcellularLocation>
</comment>
<comment type="caution">
    <text evidence="6">The sequence shown here is derived from an EMBL/GenBank/DDBJ whole genome shotgun (WGS) entry which is preliminary data.</text>
</comment>
<gene>
    <name evidence="6" type="ORF">Mkiyose1413_34290</name>
    <name evidence="5" type="ORF">SRL2020028_39350</name>
</gene>
<evidence type="ECO:0000313" key="6">
    <source>
        <dbReference type="EMBL" id="GLD31546.1"/>
    </source>
</evidence>
<dbReference type="GeneID" id="83628087"/>
<dbReference type="Proteomes" id="UP001064782">
    <property type="component" value="Unassembled WGS sequence"/>
</dbReference>
<dbReference type="AlphaFoldDB" id="A0A9P3UYM9"/>
<keyword evidence="4" id="KW-0812">Transmembrane</keyword>
<name>A0A9P3UYM9_9MYCO</name>
<dbReference type="PANTHER" id="PTHR37042:SF4">
    <property type="entry name" value="OUTER MEMBRANE PROTEIN RV1973"/>
    <property type="match status" value="1"/>
</dbReference>
<dbReference type="Proteomes" id="UP001165663">
    <property type="component" value="Unassembled WGS sequence"/>
</dbReference>
<evidence type="ECO:0000256" key="1">
    <source>
        <dbReference type="ARBA" id="ARBA00004370"/>
    </source>
</evidence>
<feature type="transmembrane region" description="Helical" evidence="4">
    <location>
        <begin position="46"/>
        <end position="68"/>
    </location>
</feature>
<sequence length="202" mass="21813">MSAEQAPVVEETEESVTADDPRPGRFTRLRVRSSTIRAKNRWSSKAGVISLAVLVVASLSVLGGLYWFSYRQDKALDGDAAKAAVTAASDGVVAILSYSPETLDHDFSAARTRLTGDFLSYYDNFSRQVIAPAATQKSLKTTAVVLRGALTEFHPDSAVVLLFVNQTTQSKDRPEPSMASSTVLVTVVKADGKWLISQFNPA</sequence>
<evidence type="ECO:0000256" key="2">
    <source>
        <dbReference type="ARBA" id="ARBA00023136"/>
    </source>
</evidence>
<protein>
    <recommendedName>
        <fullName evidence="8">Twin-arginine translocation pathway signal</fullName>
    </recommendedName>
</protein>
<dbReference type="GO" id="GO:0016020">
    <property type="term" value="C:membrane"/>
    <property type="evidence" value="ECO:0007669"/>
    <property type="project" value="UniProtKB-SubCell"/>
</dbReference>
<accession>A0A9P3UYM9</accession>
<feature type="region of interest" description="Disordered" evidence="3">
    <location>
        <begin position="1"/>
        <end position="24"/>
    </location>
</feature>
<dbReference type="EMBL" id="BRZI01000027">
    <property type="protein sequence ID" value="GLD31546.1"/>
    <property type="molecule type" value="Genomic_DNA"/>
</dbReference>
<reference evidence="6" key="1">
    <citation type="submission" date="2022-08" db="EMBL/GenBank/DDBJ databases">
        <title>Mycobacterium kiyosense sp. nov., scotochromogenic slow-glowing species isolated from respiratory specimens.</title>
        <authorList>
            <person name="Fukano H."/>
            <person name="Kazumi Y."/>
            <person name="Sakagami N."/>
            <person name="Ato M."/>
            <person name="Mitarai S."/>
            <person name="Hoshino Y."/>
        </authorList>
    </citation>
    <scope>NUCLEOTIDE SEQUENCE</scope>
    <source>
        <strain evidence="6">1413</strain>
        <strain evidence="5">SRL2020-028</strain>
    </source>
</reference>
<evidence type="ECO:0000313" key="5">
    <source>
        <dbReference type="EMBL" id="GLB84679.1"/>
    </source>
</evidence>
<evidence type="ECO:0000256" key="4">
    <source>
        <dbReference type="SAM" id="Phobius"/>
    </source>
</evidence>
<keyword evidence="4" id="KW-1133">Transmembrane helix</keyword>
<organism evidence="6 7">
    <name type="scientific">Mycobacterium kiyosense</name>
    <dbReference type="NCBI Taxonomy" id="2871094"/>
    <lineage>
        <taxon>Bacteria</taxon>
        <taxon>Bacillati</taxon>
        <taxon>Actinomycetota</taxon>
        <taxon>Actinomycetes</taxon>
        <taxon>Mycobacteriales</taxon>
        <taxon>Mycobacteriaceae</taxon>
        <taxon>Mycobacterium</taxon>
    </lineage>
</organism>
<keyword evidence="7" id="KW-1185">Reference proteome</keyword>
<dbReference type="RefSeq" id="WP_370653034.1">
    <property type="nucleotide sequence ID" value="NZ_BRXE01000057.1"/>
</dbReference>
<dbReference type="PANTHER" id="PTHR37042">
    <property type="entry name" value="OUTER MEMBRANE PROTEIN RV1973"/>
    <property type="match status" value="1"/>
</dbReference>
<dbReference type="EMBL" id="BRXE01000057">
    <property type="protein sequence ID" value="GLB84679.1"/>
    <property type="molecule type" value="Genomic_DNA"/>
</dbReference>
<proteinExistence type="predicted"/>
<evidence type="ECO:0008006" key="8">
    <source>
        <dbReference type="Google" id="ProtNLM"/>
    </source>
</evidence>
<evidence type="ECO:0000313" key="7">
    <source>
        <dbReference type="Proteomes" id="UP001064782"/>
    </source>
</evidence>
<keyword evidence="2 4" id="KW-0472">Membrane</keyword>